<dbReference type="OrthoDB" id="2822at2759"/>
<comment type="caution">
    <text evidence="1">The sequence shown here is derived from an EMBL/GenBank/DDBJ whole genome shotgun (WGS) entry which is preliminary data.</text>
</comment>
<evidence type="ECO:0000313" key="1">
    <source>
        <dbReference type="EMBL" id="PXF47466.1"/>
    </source>
</evidence>
<dbReference type="Pfam" id="PF09612">
    <property type="entry name" value="HtrL_YibB"/>
    <property type="match status" value="1"/>
</dbReference>
<sequence>MSPLSTSAQCRDYKVRTKLKAATRTFSPFPCRFSVRTTCLLLLFLCLAITSFRSRPSRAHLQEHESFSPSDISAVVLFHGELQSLQNALCTWDENGLLDSVDEVLLFINGASSSHSLTPQSIPQFFALPSRKRHIINSPENLPLGLAISRMVRAARSSYVLLLEKDWALIENQTTTRSRIHYAKMLIQSNIAHVVRFRHRHNPGVPLHALIMHYGREQSILDIQTNLLCYVHHWQSHPPSMFPGKGHMTECRRPVKSTPQLDRDNQDVFCAPSEFCQWSNNPSMFDRRWFIENVLDEYEREYKIEFEKFGKTSPFLDFEYYTNWRAYAWTDKNFIVALGAGLFSHDEKDEQKYFNTLWYAHYRLTVDLEELRNQYLSNETSFKALGGVHYDPDSPYPPTMRERYPVEFVRAYQWPDVYTGTLEDQRLMINNVYKPFLDNHRILNESEWSSRGPKSKKMTMFVDWRGYITDIHSTVEKARLIVPPDQPHEMTITLVTTLLDIGRDSLKEDEYEFRRDFQIYLDAMEKWMGHKYRKVVYTSKDIANELRKKMNKEAIESTVFEYTTVDELRTRWLGPDNYADVEKIRMSDEWVKRASWLQNSPQAQLRDYNPLVMSKMFMMKDAARRNHWNTTHFLFLDAKHNCQNPKAMTPKNDHIIRAHMFDKFLLTHFDYTPKAEVHGFEYTAFNQYCNMDNPAEQGIVKVGRGGIFGGSAFVIEYISAMYDVALTATLREGLMGTEENILSILLYQVPQYIDGFNNNWACPDEIRNDHYCERMRDHQGYNCAIFDWILRNAVQDD</sequence>
<proteinExistence type="predicted"/>
<protein>
    <submittedName>
        <fullName evidence="1">Uncharacterized protein</fullName>
    </submittedName>
</protein>
<dbReference type="InterPro" id="IPR011735">
    <property type="entry name" value="WlaTC/HtrL_glycosyltransf"/>
</dbReference>
<name>A0A2V3IZ78_9FLOR</name>
<dbReference type="AlphaFoldDB" id="A0A2V3IZ78"/>
<reference evidence="1 2" key="1">
    <citation type="journal article" date="2018" name="Mol. Biol. Evol.">
        <title>Analysis of the draft genome of the red seaweed Gracilariopsis chorda provides insights into genome size evolution in Rhodophyta.</title>
        <authorList>
            <person name="Lee J."/>
            <person name="Yang E.C."/>
            <person name="Graf L."/>
            <person name="Yang J.H."/>
            <person name="Qiu H."/>
            <person name="Zel Zion U."/>
            <person name="Chan C.X."/>
            <person name="Stephens T.G."/>
            <person name="Weber A.P.M."/>
            <person name="Boo G.H."/>
            <person name="Boo S.M."/>
            <person name="Kim K.M."/>
            <person name="Shin Y."/>
            <person name="Jung M."/>
            <person name="Lee S.J."/>
            <person name="Yim H.S."/>
            <person name="Lee J.H."/>
            <person name="Bhattacharya D."/>
            <person name="Yoon H.S."/>
        </authorList>
    </citation>
    <scope>NUCLEOTIDE SEQUENCE [LARGE SCALE GENOMIC DNA]</scope>
    <source>
        <strain evidence="1 2">SKKU-2015</strain>
        <tissue evidence="1">Whole body</tissue>
    </source>
</reference>
<organism evidence="1 2">
    <name type="scientific">Gracilariopsis chorda</name>
    <dbReference type="NCBI Taxonomy" id="448386"/>
    <lineage>
        <taxon>Eukaryota</taxon>
        <taxon>Rhodophyta</taxon>
        <taxon>Florideophyceae</taxon>
        <taxon>Rhodymeniophycidae</taxon>
        <taxon>Gracilariales</taxon>
        <taxon>Gracilariaceae</taxon>
        <taxon>Gracilariopsis</taxon>
    </lineage>
</organism>
<keyword evidence="2" id="KW-1185">Reference proteome</keyword>
<dbReference type="Proteomes" id="UP000247409">
    <property type="component" value="Unassembled WGS sequence"/>
</dbReference>
<gene>
    <name evidence="1" type="ORF">BWQ96_02797</name>
</gene>
<accession>A0A2V3IZ78</accession>
<evidence type="ECO:0000313" key="2">
    <source>
        <dbReference type="Proteomes" id="UP000247409"/>
    </source>
</evidence>
<dbReference type="EMBL" id="NBIV01000024">
    <property type="protein sequence ID" value="PXF47466.1"/>
    <property type="molecule type" value="Genomic_DNA"/>
</dbReference>